<dbReference type="EMBL" id="KI927531">
    <property type="protein sequence ID" value="ETW60161.1"/>
    <property type="molecule type" value="Genomic_DNA"/>
</dbReference>
<evidence type="ECO:0000313" key="3">
    <source>
        <dbReference type="Proteomes" id="UP000030694"/>
    </source>
</evidence>
<dbReference type="Proteomes" id="UP000030694">
    <property type="component" value="Unassembled WGS sequence"/>
</dbReference>
<organism evidence="2 3">
    <name type="scientific">Plasmodium falciparum (isolate Camp / Malaysia)</name>
    <dbReference type="NCBI Taxonomy" id="5835"/>
    <lineage>
        <taxon>Eukaryota</taxon>
        <taxon>Sar</taxon>
        <taxon>Alveolata</taxon>
        <taxon>Apicomplexa</taxon>
        <taxon>Aconoidasida</taxon>
        <taxon>Haemosporida</taxon>
        <taxon>Plasmodiidae</taxon>
        <taxon>Plasmodium</taxon>
        <taxon>Plasmodium (Laverania)</taxon>
    </lineage>
</organism>
<accession>A0A024X5T1</accession>
<protein>
    <submittedName>
        <fullName evidence="2">Uncharacterized protein</fullName>
    </submittedName>
</protein>
<reference evidence="2 3" key="2">
    <citation type="submission" date="2013-02" db="EMBL/GenBank/DDBJ databases">
        <title>The Genome Sequence of Plasmodium falciparum CAMP/Malaysia.</title>
        <authorList>
            <consortium name="The Broad Institute Genome Sequencing Platform"/>
            <consortium name="The Broad Institute Genome Sequencing Center for Infectious Disease"/>
            <person name="Neafsey D."/>
            <person name="Cheeseman I."/>
            <person name="Volkman S."/>
            <person name="Adams J."/>
            <person name="Walker B."/>
            <person name="Young S.K."/>
            <person name="Zeng Q."/>
            <person name="Gargeya S."/>
            <person name="Fitzgerald M."/>
            <person name="Haas B."/>
            <person name="Abouelleil A."/>
            <person name="Alvarado L."/>
            <person name="Arachchi H.M."/>
            <person name="Berlin A.M."/>
            <person name="Chapman S.B."/>
            <person name="Dewar J."/>
            <person name="Goldberg J."/>
            <person name="Griggs A."/>
            <person name="Gujja S."/>
            <person name="Hansen M."/>
            <person name="Howarth C."/>
            <person name="Imamovic A."/>
            <person name="Larimer J."/>
            <person name="McCowan C."/>
            <person name="Murphy C."/>
            <person name="Neiman D."/>
            <person name="Pearson M."/>
            <person name="Priest M."/>
            <person name="Roberts A."/>
            <person name="Saif S."/>
            <person name="Shea T."/>
            <person name="Sisk P."/>
            <person name="Sykes S."/>
            <person name="Wortman J."/>
            <person name="Nusbaum C."/>
            <person name="Birren B."/>
        </authorList>
    </citation>
    <scope>NUCLEOTIDE SEQUENCE [LARGE SCALE GENOMIC DNA]</scope>
    <source>
        <strain evidence="2 3">CAMP/Malaysia</strain>
    </source>
</reference>
<sequence>MGCLLFLSTQNKMKIDKNISIQEKFNLNTNIRYLWPPRKNNLSFKHYKEYFKCECGIYKCVQKNIQQIKKKKEKRKKKKKKKGEFFNNSQ</sequence>
<reference evidence="2 3" key="1">
    <citation type="submission" date="2013-02" db="EMBL/GenBank/DDBJ databases">
        <title>The Genome Annotation of Plasmodium falciparum CAMP/Malaysia.</title>
        <authorList>
            <consortium name="The Broad Institute Genome Sequencing Platform"/>
            <consortium name="The Broad Institute Genome Sequencing Center for Infectious Disease"/>
            <person name="Neafsey D."/>
            <person name="Hoffman S."/>
            <person name="Volkman S."/>
            <person name="Rosenthal P."/>
            <person name="Walker B."/>
            <person name="Young S.K."/>
            <person name="Zeng Q."/>
            <person name="Gargeya S."/>
            <person name="Fitzgerald M."/>
            <person name="Haas B."/>
            <person name="Abouelleil A."/>
            <person name="Allen A.W."/>
            <person name="Alvarado L."/>
            <person name="Arachchi H.M."/>
            <person name="Berlin A.M."/>
            <person name="Chapman S.B."/>
            <person name="Gainer-Dewar J."/>
            <person name="Goldberg J."/>
            <person name="Griggs A."/>
            <person name="Gujja S."/>
            <person name="Hansen M."/>
            <person name="Howarth C."/>
            <person name="Imamovic A."/>
            <person name="Ireland A."/>
            <person name="Larimer J."/>
            <person name="McCowan C."/>
            <person name="Murphy C."/>
            <person name="Pearson M."/>
            <person name="Poon T.W."/>
            <person name="Priest M."/>
            <person name="Roberts A."/>
            <person name="Saif S."/>
            <person name="Shea T."/>
            <person name="Sisk P."/>
            <person name="Sykes S."/>
            <person name="Wortman J."/>
            <person name="Nusbaum C."/>
            <person name="Birren B."/>
        </authorList>
    </citation>
    <scope>NUCLEOTIDE SEQUENCE [LARGE SCALE GENOMIC DNA]</scope>
    <source>
        <strain evidence="2 3">CAMP/Malaysia</strain>
    </source>
</reference>
<evidence type="ECO:0000256" key="1">
    <source>
        <dbReference type="SAM" id="MobiDB-lite"/>
    </source>
</evidence>
<evidence type="ECO:0000313" key="2">
    <source>
        <dbReference type="EMBL" id="ETW60161.1"/>
    </source>
</evidence>
<dbReference type="AlphaFoldDB" id="A0A024X5T1"/>
<name>A0A024X5T1_PLAFC</name>
<proteinExistence type="predicted"/>
<gene>
    <name evidence="2" type="ORF">PFMC_03933</name>
</gene>
<feature type="compositionally biased region" description="Basic residues" evidence="1">
    <location>
        <begin position="69"/>
        <end position="82"/>
    </location>
</feature>
<feature type="region of interest" description="Disordered" evidence="1">
    <location>
        <begin position="69"/>
        <end position="90"/>
    </location>
</feature>